<name>A0ABT3THA2_9GAMM</name>
<organism evidence="6 7">
    <name type="scientific">Candidatus Litorirhabdus singularis</name>
    <dbReference type="NCBI Taxonomy" id="2518993"/>
    <lineage>
        <taxon>Bacteria</taxon>
        <taxon>Pseudomonadati</taxon>
        <taxon>Pseudomonadota</taxon>
        <taxon>Gammaproteobacteria</taxon>
        <taxon>Cellvibrionales</taxon>
        <taxon>Halieaceae</taxon>
        <taxon>Candidatus Litorirhabdus</taxon>
    </lineage>
</organism>
<dbReference type="PANTHER" id="PTHR24304">
    <property type="entry name" value="CYTOCHROME P450 FAMILY 7"/>
    <property type="match status" value="1"/>
</dbReference>
<comment type="caution">
    <text evidence="6">The sequence shown here is derived from an EMBL/GenBank/DDBJ whole genome shotgun (WGS) entry which is preliminary data.</text>
</comment>
<proteinExistence type="inferred from homology"/>
<dbReference type="InterPro" id="IPR017972">
    <property type="entry name" value="Cyt_P450_CS"/>
</dbReference>
<protein>
    <submittedName>
        <fullName evidence="6">Cytochrome P450</fullName>
    </submittedName>
</protein>
<dbReference type="Pfam" id="PF00067">
    <property type="entry name" value="p450"/>
    <property type="match status" value="1"/>
</dbReference>
<keyword evidence="3 5" id="KW-0479">Metal-binding</keyword>
<dbReference type="InterPro" id="IPR001128">
    <property type="entry name" value="Cyt_P450"/>
</dbReference>
<evidence type="ECO:0000256" key="5">
    <source>
        <dbReference type="RuleBase" id="RU000461"/>
    </source>
</evidence>
<dbReference type="SUPFAM" id="SSF48264">
    <property type="entry name" value="Cytochrome P450"/>
    <property type="match status" value="1"/>
</dbReference>
<dbReference type="PRINTS" id="PR00465">
    <property type="entry name" value="EP450IV"/>
</dbReference>
<evidence type="ECO:0000256" key="4">
    <source>
        <dbReference type="ARBA" id="ARBA00023004"/>
    </source>
</evidence>
<dbReference type="Proteomes" id="UP001143362">
    <property type="component" value="Unassembled WGS sequence"/>
</dbReference>
<evidence type="ECO:0000313" key="6">
    <source>
        <dbReference type="EMBL" id="MCX2981702.1"/>
    </source>
</evidence>
<dbReference type="EMBL" id="SHNN01000002">
    <property type="protein sequence ID" value="MCX2981702.1"/>
    <property type="molecule type" value="Genomic_DNA"/>
</dbReference>
<dbReference type="InterPro" id="IPR036396">
    <property type="entry name" value="Cyt_P450_sf"/>
</dbReference>
<keyword evidence="4 5" id="KW-0408">Iron</keyword>
<dbReference type="Gene3D" id="1.10.630.10">
    <property type="entry name" value="Cytochrome P450"/>
    <property type="match status" value="1"/>
</dbReference>
<evidence type="ECO:0000256" key="1">
    <source>
        <dbReference type="ARBA" id="ARBA00010617"/>
    </source>
</evidence>
<keyword evidence="2 5" id="KW-0349">Heme</keyword>
<evidence type="ECO:0000313" key="7">
    <source>
        <dbReference type="Proteomes" id="UP001143362"/>
    </source>
</evidence>
<evidence type="ECO:0000256" key="3">
    <source>
        <dbReference type="ARBA" id="ARBA00022723"/>
    </source>
</evidence>
<accession>A0ABT3THA2</accession>
<dbReference type="InterPro" id="IPR050529">
    <property type="entry name" value="CYP450_sterol_14alpha_dmase"/>
</dbReference>
<keyword evidence="7" id="KW-1185">Reference proteome</keyword>
<keyword evidence="5" id="KW-0503">Monooxygenase</keyword>
<dbReference type="InterPro" id="IPR002403">
    <property type="entry name" value="Cyt_P450_E_grp-IV"/>
</dbReference>
<reference evidence="6" key="1">
    <citation type="submission" date="2019-02" db="EMBL/GenBank/DDBJ databases">
        <authorList>
            <person name="Li S.-H."/>
        </authorList>
    </citation>
    <scope>NUCLEOTIDE SEQUENCE</scope>
    <source>
        <strain evidence="6">IMCC14734</strain>
    </source>
</reference>
<dbReference type="PANTHER" id="PTHR24304:SF2">
    <property type="entry name" value="24-HYDROXYCHOLESTEROL 7-ALPHA-HYDROXYLASE"/>
    <property type="match status" value="1"/>
</dbReference>
<keyword evidence="5" id="KW-0560">Oxidoreductase</keyword>
<evidence type="ECO:0000256" key="2">
    <source>
        <dbReference type="ARBA" id="ARBA00022617"/>
    </source>
</evidence>
<sequence>MFSPAPHIIRDGAMSQSEHSIPFVSGAKTAAQGGHFEEFSQHPAYFLTRAHAECGELAEFDMGGTRTVLMVGPEAHEAVFREDDIKVSAREAYQFMVPIFGQGIQYGAPLDIERQQLRMHSRGLASEKMNHYAPIIAKEARDWIAEWGESGEFDFYEGFADLTIKTSTHCLLGAEFRYSLTDEFASLYHTLGAAADAGGLQDPGARKGAYDARDKARARLEELITERVERRRLAGEVHPDLLQVYMDATYADGSQLSTSEIAGMIVWFMFAGHHTSANTAAWVLVELARYPELAKTVVEEVDAVIATGNQFDMKVLRRMSALEGFIRETLRVHPPLNTLTRRVVEPFEYKGHIIDKGKNVMLCPYVAHRLESSFENALEFQPDRPAPDNPFALIPFGGGQRKCVGNAFAILQVKVIFSVLLSEYEFELAGPPGEYAEIMPSLILRPSDPCVLRYRRRAPGKSTQVQ</sequence>
<dbReference type="PROSITE" id="PS00086">
    <property type="entry name" value="CYTOCHROME_P450"/>
    <property type="match status" value="1"/>
</dbReference>
<gene>
    <name evidence="6" type="ORF">EYC98_12605</name>
</gene>
<comment type="similarity">
    <text evidence="1 5">Belongs to the cytochrome P450 family.</text>
</comment>
<dbReference type="PRINTS" id="PR00385">
    <property type="entry name" value="P450"/>
</dbReference>